<keyword evidence="1" id="KW-0812">Transmembrane</keyword>
<evidence type="ECO:0008006" key="4">
    <source>
        <dbReference type="Google" id="ProtNLM"/>
    </source>
</evidence>
<evidence type="ECO:0000256" key="1">
    <source>
        <dbReference type="SAM" id="Phobius"/>
    </source>
</evidence>
<reference evidence="2 3" key="1">
    <citation type="submission" date="2016-10" db="EMBL/GenBank/DDBJ databases">
        <authorList>
            <person name="de Groot N.N."/>
        </authorList>
    </citation>
    <scope>NUCLEOTIDE SEQUENCE [LARGE SCALE GENOMIC DNA]</scope>
    <source>
        <strain evidence="2 3">DSM 26130</strain>
    </source>
</reference>
<dbReference type="RefSeq" id="WP_093832012.1">
    <property type="nucleotide sequence ID" value="NZ_FOLQ01000015.1"/>
</dbReference>
<protein>
    <recommendedName>
        <fullName evidence="4">ABC-2 type transport system permease protein</fullName>
    </recommendedName>
</protein>
<dbReference type="InterPro" id="IPR027268">
    <property type="entry name" value="Peptidase_M4/M1_CTD_sf"/>
</dbReference>
<gene>
    <name evidence="2" type="ORF">SAMN05216167_115125</name>
</gene>
<feature type="transmembrane region" description="Helical" evidence="1">
    <location>
        <begin position="475"/>
        <end position="491"/>
    </location>
</feature>
<dbReference type="STRING" id="662367.SAMN05216167_115125"/>
<dbReference type="Gene3D" id="1.10.390.10">
    <property type="entry name" value="Neutral Protease Domain 2"/>
    <property type="match status" value="1"/>
</dbReference>
<dbReference type="SUPFAM" id="SSF55486">
    <property type="entry name" value="Metalloproteases ('zincins'), catalytic domain"/>
    <property type="match status" value="1"/>
</dbReference>
<name>A0A1I2BMM0_9BACT</name>
<dbReference type="OrthoDB" id="910223at2"/>
<evidence type="ECO:0000313" key="2">
    <source>
        <dbReference type="EMBL" id="SFE56480.1"/>
    </source>
</evidence>
<keyword evidence="3" id="KW-1185">Reference proteome</keyword>
<feature type="transmembrane region" description="Helical" evidence="1">
    <location>
        <begin position="57"/>
        <end position="75"/>
    </location>
</feature>
<proteinExistence type="predicted"/>
<feature type="transmembrane region" description="Helical" evidence="1">
    <location>
        <begin position="532"/>
        <end position="558"/>
    </location>
</feature>
<keyword evidence="1" id="KW-1133">Transmembrane helix</keyword>
<feature type="transmembrane region" description="Helical" evidence="1">
    <location>
        <begin position="570"/>
        <end position="591"/>
    </location>
</feature>
<feature type="transmembrane region" description="Helical" evidence="1">
    <location>
        <begin position="142"/>
        <end position="167"/>
    </location>
</feature>
<feature type="transmembrane region" description="Helical" evidence="1">
    <location>
        <begin position="324"/>
        <end position="343"/>
    </location>
</feature>
<feature type="transmembrane region" description="Helical" evidence="1">
    <location>
        <begin position="363"/>
        <end position="381"/>
    </location>
</feature>
<dbReference type="EMBL" id="FOLQ01000015">
    <property type="protein sequence ID" value="SFE56480.1"/>
    <property type="molecule type" value="Genomic_DNA"/>
</dbReference>
<feature type="transmembrane region" description="Helical" evidence="1">
    <location>
        <begin position="408"/>
        <end position="433"/>
    </location>
</feature>
<organism evidence="2 3">
    <name type="scientific">Spirosoma endophyticum</name>
    <dbReference type="NCBI Taxonomy" id="662367"/>
    <lineage>
        <taxon>Bacteria</taxon>
        <taxon>Pseudomonadati</taxon>
        <taxon>Bacteroidota</taxon>
        <taxon>Cytophagia</taxon>
        <taxon>Cytophagales</taxon>
        <taxon>Cytophagaceae</taxon>
        <taxon>Spirosoma</taxon>
    </lineage>
</organism>
<dbReference type="AlphaFoldDB" id="A0A1I2BMM0"/>
<keyword evidence="1" id="KW-0472">Membrane</keyword>
<feature type="transmembrane region" description="Helical" evidence="1">
    <location>
        <begin position="20"/>
        <end position="37"/>
    </location>
</feature>
<feature type="transmembrane region" description="Helical" evidence="1">
    <location>
        <begin position="110"/>
        <end position="130"/>
    </location>
</feature>
<evidence type="ECO:0000313" key="3">
    <source>
        <dbReference type="Proteomes" id="UP000198598"/>
    </source>
</evidence>
<dbReference type="Proteomes" id="UP000198598">
    <property type="component" value="Unassembled WGS sequence"/>
</dbReference>
<sequence>MPDTLIIARYEFIYHLKRPLSLLLALLIVGEGLYSGYQLGFTRSIVVLPAYSAAHAYQVLSSLGIILTAITALLAGTSVSKDWEQRTASYLYSLPISASSFLMGRFSGTLAFVLMLALGYPVGFSLLPLISATELGPAPYLALLDGYLFLTTGHIFTLFSVAFSLTVLLRSQAGAYLTLSLSLLILIASITKPNILATDNLLAIFDPFGSAYIQSALLSMPTLEQATELLVWPDGWYMNRLLWLAISLALLHRADNVFTLNESIHSSGSKHTATSRIASHFYKVNLFQLYPFTHLKRLSERLGRSSLVGRLTLYEIRELSHQPLIWVMSVIIILLTLLLGYILQPNPEFVSLPTTATMTALRQPLGVLMSLFLMLFTGEWIQRERLVGLGLLYDAVPQPNWVRLLAKWLALAGLAAWLVGLMGLTCLLIQLTSPLPLGAIEISLYGQDFLVDAWGRQIQLIALTVLFTSWIDQRFWAHAVSVGTLIVLLYGEQSGSIPNRLLFAVLPGSNLYSDLTGYGRWGWLRFLFSAQWTLLAILFLGLASLGWSSGLPLTYANWLNRIRSRWSRRYGILLLSNIVLYGMLAFLTYQYDPPINRSIPPSSISGYATKKARYHSRNGRWISVEVDYYHPFQAEKLLQSSLAALRWGEQVMGPYPYTHLRIEEVPGSFRLAIQSQAGLLRLSEQQGWLAKRDIEAFSYIDYIVAREVMGQWWQFMPKNRQQGWSFFTESIPEYLALQAVGKQHGFSILSRRLTQLANDYRFERTRLHEWEPTVAMARGQDYVTRCRAGLVFTCLGQVWGDSCVLNSIGYYYQRYARKPVTSKHFTTYLASQLPDSLQYLATYLTHRYTFDFHIGRISRQPTDLAVEVFAQKADADGWGHTHQVIFNDWLPIVLLDDEGREQYRQLIRPNPDQSTIRLPLLSGTAEVVVDPLGSWPGNQQRNNRKRF</sequence>
<accession>A0A1I2BMM0</accession>
<feature type="transmembrane region" description="Helical" evidence="1">
    <location>
        <begin position="173"/>
        <end position="191"/>
    </location>
</feature>